<feature type="region of interest" description="Disordered" evidence="1">
    <location>
        <begin position="42"/>
        <end position="225"/>
    </location>
</feature>
<feature type="compositionally biased region" description="Basic and acidic residues" evidence="1">
    <location>
        <begin position="171"/>
        <end position="206"/>
    </location>
</feature>
<comment type="caution">
    <text evidence="2">The sequence shown here is derived from an EMBL/GenBank/DDBJ whole genome shotgun (WGS) entry which is preliminary data.</text>
</comment>
<dbReference type="EMBL" id="JAJSOF020000005">
    <property type="protein sequence ID" value="KAJ4448093.1"/>
    <property type="molecule type" value="Genomic_DNA"/>
</dbReference>
<feature type="compositionally biased region" description="Basic and acidic residues" evidence="1">
    <location>
        <begin position="66"/>
        <end position="76"/>
    </location>
</feature>
<feature type="compositionally biased region" description="Basic and acidic residues" evidence="1">
    <location>
        <begin position="42"/>
        <end position="54"/>
    </location>
</feature>
<accession>A0ABQ8TN43</accession>
<feature type="compositionally biased region" description="Basic residues" evidence="1">
    <location>
        <begin position="55"/>
        <end position="65"/>
    </location>
</feature>
<evidence type="ECO:0000313" key="2">
    <source>
        <dbReference type="EMBL" id="KAJ4448093.1"/>
    </source>
</evidence>
<organism evidence="2 3">
    <name type="scientific">Periplaneta americana</name>
    <name type="common">American cockroach</name>
    <name type="synonym">Blatta americana</name>
    <dbReference type="NCBI Taxonomy" id="6978"/>
    <lineage>
        <taxon>Eukaryota</taxon>
        <taxon>Metazoa</taxon>
        <taxon>Ecdysozoa</taxon>
        <taxon>Arthropoda</taxon>
        <taxon>Hexapoda</taxon>
        <taxon>Insecta</taxon>
        <taxon>Pterygota</taxon>
        <taxon>Neoptera</taxon>
        <taxon>Polyneoptera</taxon>
        <taxon>Dictyoptera</taxon>
        <taxon>Blattodea</taxon>
        <taxon>Blattoidea</taxon>
        <taxon>Blattidae</taxon>
        <taxon>Blattinae</taxon>
        <taxon>Periplaneta</taxon>
    </lineage>
</organism>
<reference evidence="2 3" key="1">
    <citation type="journal article" date="2022" name="Allergy">
        <title>Genome assembly and annotation of Periplaneta americana reveal a comprehensive cockroach allergen profile.</title>
        <authorList>
            <person name="Wang L."/>
            <person name="Xiong Q."/>
            <person name="Saelim N."/>
            <person name="Wang L."/>
            <person name="Nong W."/>
            <person name="Wan A.T."/>
            <person name="Shi M."/>
            <person name="Liu X."/>
            <person name="Cao Q."/>
            <person name="Hui J.H.L."/>
            <person name="Sookrung N."/>
            <person name="Leung T.F."/>
            <person name="Tungtrongchitr A."/>
            <person name="Tsui S.K.W."/>
        </authorList>
    </citation>
    <scope>NUCLEOTIDE SEQUENCE [LARGE SCALE GENOMIC DNA]</scope>
    <source>
        <strain evidence="2">PWHHKU_190912</strain>
    </source>
</reference>
<proteinExistence type="predicted"/>
<dbReference type="Proteomes" id="UP001148838">
    <property type="component" value="Unassembled WGS sequence"/>
</dbReference>
<feature type="compositionally biased region" description="Basic and acidic residues" evidence="1">
    <location>
        <begin position="214"/>
        <end position="225"/>
    </location>
</feature>
<feature type="compositionally biased region" description="Basic residues" evidence="1">
    <location>
        <begin position="116"/>
        <end position="127"/>
    </location>
</feature>
<feature type="compositionally biased region" description="Basic and acidic residues" evidence="1">
    <location>
        <begin position="95"/>
        <end position="115"/>
    </location>
</feature>
<sequence>MLLSPTDKLLEKGVKSDNFNISDIHVTKRTFLDFFKITPDAGQRHKKEDIEKRNEKIKKNRKITGKRSEQEKYKKQEKVKKNKVKRRKIQGEQGVYKEKKKGDQEKQGEAKENKMKPKTTKRIRQKEKKSGTRFRENMNSGQNLKLHINKLLSKLERKPGRTCHLRQSPENNDKEDKKAENNRNSEGMKEEKEKNWLGHWIEKKLPSEGCTGRNGERKKSSEQKKIQIDDIKNNHVSGYEVHETYYARLDLMRSENIFEELKTEPILEYIDKLLENWRYHGEKMHTGAPSLTPKRATPIKAVDMLAVGRRVSLSACFPSLSGGLLTCHIYPPASQLLNSIRLRATAT</sequence>
<name>A0ABQ8TN43_PERAM</name>
<protein>
    <submittedName>
        <fullName evidence="2">Uncharacterized protein</fullName>
    </submittedName>
</protein>
<gene>
    <name evidence="2" type="ORF">ANN_10105</name>
</gene>
<evidence type="ECO:0000256" key="1">
    <source>
        <dbReference type="SAM" id="MobiDB-lite"/>
    </source>
</evidence>
<keyword evidence="3" id="KW-1185">Reference proteome</keyword>
<evidence type="ECO:0000313" key="3">
    <source>
        <dbReference type="Proteomes" id="UP001148838"/>
    </source>
</evidence>
<feature type="compositionally biased region" description="Basic residues" evidence="1">
    <location>
        <begin position="77"/>
        <end position="88"/>
    </location>
</feature>